<keyword evidence="1" id="KW-0560">Oxidoreductase</keyword>
<evidence type="ECO:0000256" key="1">
    <source>
        <dbReference type="ARBA" id="ARBA00023002"/>
    </source>
</evidence>
<proteinExistence type="predicted"/>
<dbReference type="Gene3D" id="3.40.605.10">
    <property type="entry name" value="Aldehyde Dehydrogenase, Chain A, domain 1"/>
    <property type="match status" value="2"/>
</dbReference>
<feature type="region of interest" description="Disordered" evidence="2">
    <location>
        <begin position="243"/>
        <end position="337"/>
    </location>
</feature>
<dbReference type="GO" id="GO:0016620">
    <property type="term" value="F:oxidoreductase activity, acting on the aldehyde or oxo group of donors, NAD or NADP as acceptor"/>
    <property type="evidence" value="ECO:0007669"/>
    <property type="project" value="InterPro"/>
</dbReference>
<sequence length="337" mass="35487">MIETTDSRTGAAPSADVRTAIDALVGNALKAVKNIFACEHTTHSMADLKTVGAISRDEINGIVEIADPVGVVCGVTPVTNPTSTEEPSLEATTALMHHDGVSVILATGGNGMVRAAYSAGKPALGVGAGNVPACIERSAKLRRAVHDIVLSKTFDNGMICASEQAVIVDDDVHDAVVAEFRRLRAHVATPAEKKTLEEFVFGVTARGEGCSGAKLNPEVVGRSPTWIAERAGFAVPGEDLLRAERDPLSRRHAGGPPRHRRHRPRHDPAGLRGPDHRCAAAPRRAGRPADHRRCGAGAERRDGGPGRRVDAGLSARHHRRAGRRVGDGRGEGDVAAL</sequence>
<dbReference type="InterPro" id="IPR016162">
    <property type="entry name" value="Ald_DH_N"/>
</dbReference>
<feature type="compositionally biased region" description="Basic residues" evidence="2">
    <location>
        <begin position="250"/>
        <end position="265"/>
    </location>
</feature>
<dbReference type="SUPFAM" id="SSF53720">
    <property type="entry name" value="ALDH-like"/>
    <property type="match status" value="1"/>
</dbReference>
<evidence type="ECO:0000313" key="4">
    <source>
        <dbReference type="EMBL" id="GIH89309.1"/>
    </source>
</evidence>
<feature type="domain" description="Aldehyde dehydrogenase" evidence="3">
    <location>
        <begin position="90"/>
        <end position="181"/>
    </location>
</feature>
<gene>
    <name evidence="4" type="ORF">Pro02_77170</name>
</gene>
<evidence type="ECO:0000259" key="3">
    <source>
        <dbReference type="Pfam" id="PF00171"/>
    </source>
</evidence>
<dbReference type="InterPro" id="IPR016161">
    <property type="entry name" value="Ald_DH/histidinol_DH"/>
</dbReference>
<dbReference type="InterPro" id="IPR016163">
    <property type="entry name" value="Ald_DH_C"/>
</dbReference>
<dbReference type="Gene3D" id="3.40.309.10">
    <property type="entry name" value="Aldehyde Dehydrogenase, Chain A, domain 2"/>
    <property type="match status" value="1"/>
</dbReference>
<accession>A0A8J3S9J0</accession>
<name>A0A8J3S9J0_PLARO</name>
<feature type="compositionally biased region" description="Basic and acidic residues" evidence="2">
    <location>
        <begin position="324"/>
        <end position="337"/>
    </location>
</feature>
<protein>
    <recommendedName>
        <fullName evidence="3">Aldehyde dehydrogenase domain-containing protein</fullName>
    </recommendedName>
</protein>
<comment type="caution">
    <text evidence="4">The sequence shown here is derived from an EMBL/GenBank/DDBJ whole genome shotgun (WGS) entry which is preliminary data.</text>
</comment>
<dbReference type="Pfam" id="PF00171">
    <property type="entry name" value="Aldedh"/>
    <property type="match status" value="1"/>
</dbReference>
<dbReference type="EMBL" id="BOOI01000129">
    <property type="protein sequence ID" value="GIH89309.1"/>
    <property type="molecule type" value="Genomic_DNA"/>
</dbReference>
<dbReference type="InterPro" id="IPR015590">
    <property type="entry name" value="Aldehyde_DH_dom"/>
</dbReference>
<reference evidence="4" key="1">
    <citation type="submission" date="2021-01" db="EMBL/GenBank/DDBJ databases">
        <title>Whole genome shotgun sequence of Planobispora rosea NBRC 15558.</title>
        <authorList>
            <person name="Komaki H."/>
            <person name="Tamura T."/>
        </authorList>
    </citation>
    <scope>NUCLEOTIDE SEQUENCE</scope>
    <source>
        <strain evidence="4">NBRC 15558</strain>
    </source>
</reference>
<dbReference type="AlphaFoldDB" id="A0A8J3S9J0"/>
<dbReference type="Proteomes" id="UP000655044">
    <property type="component" value="Unassembled WGS sequence"/>
</dbReference>
<keyword evidence="5" id="KW-1185">Reference proteome</keyword>
<evidence type="ECO:0000256" key="2">
    <source>
        <dbReference type="SAM" id="MobiDB-lite"/>
    </source>
</evidence>
<organism evidence="4 5">
    <name type="scientific">Planobispora rosea</name>
    <dbReference type="NCBI Taxonomy" id="35762"/>
    <lineage>
        <taxon>Bacteria</taxon>
        <taxon>Bacillati</taxon>
        <taxon>Actinomycetota</taxon>
        <taxon>Actinomycetes</taxon>
        <taxon>Streptosporangiales</taxon>
        <taxon>Streptosporangiaceae</taxon>
        <taxon>Planobispora</taxon>
    </lineage>
</organism>
<feature type="compositionally biased region" description="Basic and acidic residues" evidence="2">
    <location>
        <begin position="266"/>
        <end position="278"/>
    </location>
</feature>
<feature type="compositionally biased region" description="Basic and acidic residues" evidence="2">
    <location>
        <begin position="287"/>
        <end position="310"/>
    </location>
</feature>
<evidence type="ECO:0000313" key="5">
    <source>
        <dbReference type="Proteomes" id="UP000655044"/>
    </source>
</evidence>